<proteinExistence type="predicted"/>
<protein>
    <submittedName>
        <fullName evidence="1">Metabotropic glutamate receptor</fullName>
    </submittedName>
</protein>
<dbReference type="Proteomes" id="UP001056778">
    <property type="component" value="Chromosome 1"/>
</dbReference>
<name>A0ACB9TT14_HOLOL</name>
<dbReference type="EMBL" id="CM043015">
    <property type="protein sequence ID" value="KAI4469986.1"/>
    <property type="molecule type" value="Genomic_DNA"/>
</dbReference>
<organism evidence="1 2">
    <name type="scientific">Holotrichia oblita</name>
    <name type="common">Chafer beetle</name>
    <dbReference type="NCBI Taxonomy" id="644536"/>
    <lineage>
        <taxon>Eukaryota</taxon>
        <taxon>Metazoa</taxon>
        <taxon>Ecdysozoa</taxon>
        <taxon>Arthropoda</taxon>
        <taxon>Hexapoda</taxon>
        <taxon>Insecta</taxon>
        <taxon>Pterygota</taxon>
        <taxon>Neoptera</taxon>
        <taxon>Endopterygota</taxon>
        <taxon>Coleoptera</taxon>
        <taxon>Polyphaga</taxon>
        <taxon>Scarabaeiformia</taxon>
        <taxon>Scarabaeidae</taxon>
        <taxon>Melolonthinae</taxon>
        <taxon>Holotrichia</taxon>
    </lineage>
</organism>
<accession>A0ACB9TT14</accession>
<gene>
    <name evidence="1" type="ORF">MML48_1g18711</name>
</gene>
<evidence type="ECO:0000313" key="2">
    <source>
        <dbReference type="Proteomes" id="UP001056778"/>
    </source>
</evidence>
<keyword evidence="1" id="KW-0675">Receptor</keyword>
<reference evidence="1" key="1">
    <citation type="submission" date="2022-04" db="EMBL/GenBank/DDBJ databases">
        <title>Chromosome-scale genome assembly of Holotrichia oblita Faldermann.</title>
        <authorList>
            <person name="Rongchong L."/>
        </authorList>
    </citation>
    <scope>NUCLEOTIDE SEQUENCE</scope>
    <source>
        <strain evidence="1">81SQS9</strain>
    </source>
</reference>
<evidence type="ECO:0000313" key="1">
    <source>
        <dbReference type="EMBL" id="KAI4469986.1"/>
    </source>
</evidence>
<keyword evidence="2" id="KW-1185">Reference proteome</keyword>
<sequence length="432" mass="48317">MEFGDLVESIAFNNKKTDLNARISNYFNRTVPHDHKTNLNTSHQYNETYALERRLELSTEFFLVPKRPTAAITTTTSTPRSVITKTVCTGCLPEDKIDLGLFRNEVWVVPLLTLASILIAIIVCFEIYVLLKATKTTPSRRHLFLGQMLLLGLFACASLAVILAASPTPFTCGAIRFGTGTAYAIIFASLLVKCVFLISLNNGVYLPATYQSLLLLFAILIQVAIGIQWLITNPPDIHQVTFDMSPVPPKHQILVTADDVTKSMVLSLCHTSYTDMLLSLIYVVFLILFVSVLAMRSRSIRSNYRESTYIGMSVLCCIPSWLVWSLSGFMVNERHKDACLGFGLIVTAGVIFLVMFMPKGRQLAAIGKDGLYMEDREESFSSMSRTGSGYSPSFFHFKPPKYAFESTEKCNNMATLQGNFFLLFKRSQLIMD</sequence>
<comment type="caution">
    <text evidence="1">The sequence shown here is derived from an EMBL/GenBank/DDBJ whole genome shotgun (WGS) entry which is preliminary data.</text>
</comment>